<evidence type="ECO:0000256" key="1">
    <source>
        <dbReference type="SAM" id="Phobius"/>
    </source>
</evidence>
<dbReference type="InterPro" id="IPR025489">
    <property type="entry name" value="DUF4381"/>
</dbReference>
<keyword evidence="3" id="KW-1185">Reference proteome</keyword>
<protein>
    <submittedName>
        <fullName evidence="2">Ca-activated chloride channel family protein</fullName>
    </submittedName>
</protein>
<accession>A0A7W6HI50</accession>
<dbReference type="EMBL" id="JACIEM010000007">
    <property type="protein sequence ID" value="MBB4005634.1"/>
    <property type="molecule type" value="Genomic_DNA"/>
</dbReference>
<name>A0A7W6HI50_9HYPH</name>
<keyword evidence="1" id="KW-1133">Transmembrane helix</keyword>
<gene>
    <name evidence="2" type="ORF">GGR03_004736</name>
</gene>
<evidence type="ECO:0000313" key="3">
    <source>
        <dbReference type="Proteomes" id="UP000588647"/>
    </source>
</evidence>
<dbReference type="RefSeq" id="WP_183211224.1">
    <property type="nucleotide sequence ID" value="NZ_JAAAMM010000007.1"/>
</dbReference>
<feature type="transmembrane region" description="Helical" evidence="1">
    <location>
        <begin position="33"/>
        <end position="53"/>
    </location>
</feature>
<organism evidence="2 3">
    <name type="scientific">Aurantimonas endophytica</name>
    <dbReference type="NCBI Taxonomy" id="1522175"/>
    <lineage>
        <taxon>Bacteria</taxon>
        <taxon>Pseudomonadati</taxon>
        <taxon>Pseudomonadota</taxon>
        <taxon>Alphaproteobacteria</taxon>
        <taxon>Hyphomicrobiales</taxon>
        <taxon>Aurantimonadaceae</taxon>
        <taxon>Aurantimonas</taxon>
    </lineage>
</organism>
<evidence type="ECO:0000313" key="2">
    <source>
        <dbReference type="EMBL" id="MBB4005634.1"/>
    </source>
</evidence>
<sequence length="157" mass="17661">MNGESQPVTLLDLLDRLVEPSEPPPVSMMPQTWGWAVLALILLAVCIFVAIHMRRRYRANAYRRYAIKELEAARNDPAAIAAILRRTALAAYPRSEVAGLAGDDWLYFLDAQVSRKDFSEGSGRLVAAAPYRATQREPALYAVAKDWIVRHRPEKMP</sequence>
<dbReference type="Proteomes" id="UP000588647">
    <property type="component" value="Unassembled WGS sequence"/>
</dbReference>
<keyword evidence="1" id="KW-0812">Transmembrane</keyword>
<keyword evidence="1" id="KW-0472">Membrane</keyword>
<proteinExistence type="predicted"/>
<dbReference type="Pfam" id="PF14316">
    <property type="entry name" value="DUF4381"/>
    <property type="match status" value="1"/>
</dbReference>
<dbReference type="AlphaFoldDB" id="A0A7W6HI50"/>
<reference evidence="2 3" key="1">
    <citation type="submission" date="2020-08" db="EMBL/GenBank/DDBJ databases">
        <title>Genomic Encyclopedia of Type Strains, Phase IV (KMG-IV): sequencing the most valuable type-strain genomes for metagenomic binning, comparative biology and taxonomic classification.</title>
        <authorList>
            <person name="Goeker M."/>
        </authorList>
    </citation>
    <scope>NUCLEOTIDE SEQUENCE [LARGE SCALE GENOMIC DNA]</scope>
    <source>
        <strain evidence="2 3">DSM 103570</strain>
    </source>
</reference>
<comment type="caution">
    <text evidence="2">The sequence shown here is derived from an EMBL/GenBank/DDBJ whole genome shotgun (WGS) entry which is preliminary data.</text>
</comment>